<name>A0ABP1F716_9FLAO</name>
<gene>
    <name evidence="1" type="ORF">T190423A01A_60094</name>
</gene>
<proteinExistence type="predicted"/>
<dbReference type="RefSeq" id="WP_348718422.1">
    <property type="nucleotide sequence ID" value="NZ_CAXJIO010000015.1"/>
</dbReference>
<dbReference type="EMBL" id="CAXJIO010000015">
    <property type="protein sequence ID" value="CAL2104157.1"/>
    <property type="molecule type" value="Genomic_DNA"/>
</dbReference>
<keyword evidence="2" id="KW-1185">Reference proteome</keyword>
<sequence length="236" mass="28278">MDKKKEIERHQLIKFISNSELKLRVSNIIDFETPDFILDIDGLKVSLEHTRLINPKLKQLESYREKIINNALKLFREKYDDELYVLMTFNNIKLKSGLKAEMEYSIEVFKLVETIYLNNKNFEFDISSKFLDSKVSNLIDSFSISNTRKFENWQHFGAYLVERVNIEWLQTIISKKEKNIKKYPEEYDENWLLLVSDFGTKASTHDFEHSDFDKLESNFDRVYIYNYMPDAYMRIA</sequence>
<protein>
    <submittedName>
        <fullName evidence="1">Uncharacterized protein</fullName>
    </submittedName>
</protein>
<evidence type="ECO:0000313" key="2">
    <source>
        <dbReference type="Proteomes" id="UP001497527"/>
    </source>
</evidence>
<comment type="caution">
    <text evidence="1">The sequence shown here is derived from an EMBL/GenBank/DDBJ whole genome shotgun (WGS) entry which is preliminary data.</text>
</comment>
<organism evidence="1 2">
    <name type="scientific">Tenacibaculum polynesiense</name>
    <dbReference type="NCBI Taxonomy" id="3137857"/>
    <lineage>
        <taxon>Bacteria</taxon>
        <taxon>Pseudomonadati</taxon>
        <taxon>Bacteroidota</taxon>
        <taxon>Flavobacteriia</taxon>
        <taxon>Flavobacteriales</taxon>
        <taxon>Flavobacteriaceae</taxon>
        <taxon>Tenacibaculum</taxon>
    </lineage>
</organism>
<reference evidence="1 2" key="1">
    <citation type="submission" date="2024-05" db="EMBL/GenBank/DDBJ databases">
        <authorList>
            <person name="Duchaud E."/>
        </authorList>
    </citation>
    <scope>NUCLEOTIDE SEQUENCE [LARGE SCALE GENOMIC DNA]</scope>
    <source>
        <strain evidence="1">Ena-SAMPLE-TAB-13-05-2024-13:56:06:370-140308</strain>
    </source>
</reference>
<evidence type="ECO:0000313" key="1">
    <source>
        <dbReference type="EMBL" id="CAL2104157.1"/>
    </source>
</evidence>
<dbReference type="Proteomes" id="UP001497527">
    <property type="component" value="Unassembled WGS sequence"/>
</dbReference>
<accession>A0ABP1F716</accession>